<dbReference type="EMBL" id="WMEX01000009">
    <property type="protein sequence ID" value="MYL27997.1"/>
    <property type="molecule type" value="Genomic_DNA"/>
</dbReference>
<evidence type="ECO:0000313" key="5">
    <source>
        <dbReference type="EMBL" id="MYL27997.1"/>
    </source>
</evidence>
<dbReference type="CDD" id="cd06471">
    <property type="entry name" value="ACD_LpsHSP_like"/>
    <property type="match status" value="1"/>
</dbReference>
<evidence type="ECO:0000259" key="4">
    <source>
        <dbReference type="PROSITE" id="PS01031"/>
    </source>
</evidence>
<dbReference type="InterPro" id="IPR002068">
    <property type="entry name" value="A-crystallin/Hsp20_dom"/>
</dbReference>
<dbReference type="OrthoDB" id="9792695at2"/>
<comment type="caution">
    <text evidence="5">The sequence shown here is derived from an EMBL/GenBank/DDBJ whole genome shotgun (WGS) entry which is preliminary data.</text>
</comment>
<dbReference type="Gene3D" id="2.60.40.790">
    <property type="match status" value="1"/>
</dbReference>
<sequence>MEAKKQDVQKTEVPVRGSGGLKSLREEMNQVFDRFSNAQWPHFGRRRHSDPMSEPTWALDPFESMNMPSLWGERELGRADLSETDEGFELQIDLPGLQKKDIHVEVADGLLTVAGERSDEREDKRRGYYLSERSYGSVRRSFRIPDTIKLDDVKAAFENGVLTLTMPKTEEAQKNARKIEIE</sequence>
<dbReference type="Proteomes" id="UP000460751">
    <property type="component" value="Unassembled WGS sequence"/>
</dbReference>
<evidence type="ECO:0000256" key="3">
    <source>
        <dbReference type="SAM" id="MobiDB-lite"/>
    </source>
</evidence>
<dbReference type="PROSITE" id="PS01031">
    <property type="entry name" value="SHSP"/>
    <property type="match status" value="1"/>
</dbReference>
<feature type="region of interest" description="Disordered" evidence="3">
    <location>
        <begin position="1"/>
        <end position="22"/>
    </location>
</feature>
<dbReference type="InterPro" id="IPR008978">
    <property type="entry name" value="HSP20-like_chaperone"/>
</dbReference>
<proteinExistence type="inferred from homology"/>
<reference evidence="5 6" key="1">
    <citation type="submission" date="2019-11" db="EMBL/GenBank/DDBJ databases">
        <title>Genome sequences of 17 halophilic strains isolated from different environments.</title>
        <authorList>
            <person name="Furrow R.E."/>
        </authorList>
    </citation>
    <scope>NUCLEOTIDE SEQUENCE [LARGE SCALE GENOMIC DNA]</scope>
    <source>
        <strain evidence="5 6">22507_15_FS</strain>
    </source>
</reference>
<evidence type="ECO:0000256" key="1">
    <source>
        <dbReference type="PROSITE-ProRule" id="PRU00285"/>
    </source>
</evidence>
<gene>
    <name evidence="5" type="ORF">GLW01_14485</name>
</gene>
<protein>
    <submittedName>
        <fullName evidence="5">Hsp20 family protein</fullName>
    </submittedName>
</protein>
<dbReference type="InterPro" id="IPR031107">
    <property type="entry name" value="Small_HSP"/>
</dbReference>
<dbReference type="PANTHER" id="PTHR11527">
    <property type="entry name" value="HEAT-SHOCK PROTEIN 20 FAMILY MEMBER"/>
    <property type="match status" value="1"/>
</dbReference>
<dbReference type="RefSeq" id="WP_160899533.1">
    <property type="nucleotide sequence ID" value="NZ_WMEX01000009.1"/>
</dbReference>
<dbReference type="Pfam" id="PF00011">
    <property type="entry name" value="HSP20"/>
    <property type="match status" value="1"/>
</dbReference>
<evidence type="ECO:0000313" key="6">
    <source>
        <dbReference type="Proteomes" id="UP000460751"/>
    </source>
</evidence>
<comment type="similarity">
    <text evidence="1 2">Belongs to the small heat shock protein (HSP20) family.</text>
</comment>
<organism evidence="5 6">
    <name type="scientific">Vreelandella halophila</name>
    <dbReference type="NCBI Taxonomy" id="86177"/>
    <lineage>
        <taxon>Bacteria</taxon>
        <taxon>Pseudomonadati</taxon>
        <taxon>Pseudomonadota</taxon>
        <taxon>Gammaproteobacteria</taxon>
        <taxon>Oceanospirillales</taxon>
        <taxon>Halomonadaceae</taxon>
        <taxon>Vreelandella</taxon>
    </lineage>
</organism>
<evidence type="ECO:0000256" key="2">
    <source>
        <dbReference type="RuleBase" id="RU003616"/>
    </source>
</evidence>
<keyword evidence="6" id="KW-1185">Reference proteome</keyword>
<dbReference type="SUPFAM" id="SSF49764">
    <property type="entry name" value="HSP20-like chaperones"/>
    <property type="match status" value="1"/>
</dbReference>
<feature type="compositionally biased region" description="Basic and acidic residues" evidence="3">
    <location>
        <begin position="1"/>
        <end position="10"/>
    </location>
</feature>
<feature type="domain" description="SHSP" evidence="4">
    <location>
        <begin position="70"/>
        <end position="182"/>
    </location>
</feature>
<name>A0A9X4YDS2_9GAMM</name>
<dbReference type="AlphaFoldDB" id="A0A9X4YDS2"/>
<accession>A0A9X4YDS2</accession>